<dbReference type="InterPro" id="IPR058790">
    <property type="entry name" value="BSH_CusB"/>
</dbReference>
<evidence type="ECO:0000313" key="6">
    <source>
        <dbReference type="EMBL" id="RUQ67815.1"/>
    </source>
</evidence>
<comment type="similarity">
    <text evidence="1">Belongs to the membrane fusion protein (MFP) (TC 8.A.1) family.</text>
</comment>
<dbReference type="EMBL" id="RZIJ01000016">
    <property type="protein sequence ID" value="RUQ67815.1"/>
    <property type="molecule type" value="Genomic_DNA"/>
</dbReference>
<dbReference type="Gene3D" id="2.40.420.20">
    <property type="match status" value="1"/>
</dbReference>
<dbReference type="GO" id="GO:0015562">
    <property type="term" value="F:efflux transmembrane transporter activity"/>
    <property type="evidence" value="ECO:0007669"/>
    <property type="project" value="TreeGrafter"/>
</dbReference>
<dbReference type="InterPro" id="IPR006143">
    <property type="entry name" value="RND_pump_MFP"/>
</dbReference>
<dbReference type="Gene3D" id="1.10.287.470">
    <property type="entry name" value="Helix hairpin bin"/>
    <property type="match status" value="1"/>
</dbReference>
<dbReference type="AlphaFoldDB" id="A0A433J5G2"/>
<feature type="signal peptide" evidence="3">
    <location>
        <begin position="1"/>
        <end position="25"/>
    </location>
</feature>
<dbReference type="PANTHER" id="PTHR30469:SF15">
    <property type="entry name" value="HLYD FAMILY OF SECRETION PROTEINS"/>
    <property type="match status" value="1"/>
</dbReference>
<dbReference type="Pfam" id="PF25954">
    <property type="entry name" value="Beta-barrel_RND_2"/>
    <property type="match status" value="1"/>
</dbReference>
<dbReference type="Pfam" id="PF25919">
    <property type="entry name" value="BSH_CusB"/>
    <property type="match status" value="1"/>
</dbReference>
<evidence type="ECO:0000259" key="5">
    <source>
        <dbReference type="Pfam" id="PF25954"/>
    </source>
</evidence>
<gene>
    <name evidence="6" type="ORF">EJ913_19270</name>
</gene>
<evidence type="ECO:0000256" key="3">
    <source>
        <dbReference type="SAM" id="SignalP"/>
    </source>
</evidence>
<dbReference type="Proteomes" id="UP000280346">
    <property type="component" value="Unassembled WGS sequence"/>
</dbReference>
<keyword evidence="3" id="KW-0732">Signal</keyword>
<dbReference type="PANTHER" id="PTHR30469">
    <property type="entry name" value="MULTIDRUG RESISTANCE PROTEIN MDTA"/>
    <property type="match status" value="1"/>
</dbReference>
<feature type="domain" description="CusB-like beta-barrel" evidence="5">
    <location>
        <begin position="201"/>
        <end position="271"/>
    </location>
</feature>
<dbReference type="SUPFAM" id="SSF111369">
    <property type="entry name" value="HlyD-like secretion proteins"/>
    <property type="match status" value="1"/>
</dbReference>
<evidence type="ECO:0000313" key="7">
    <source>
        <dbReference type="Proteomes" id="UP000280346"/>
    </source>
</evidence>
<dbReference type="GO" id="GO:1990281">
    <property type="term" value="C:efflux pump complex"/>
    <property type="evidence" value="ECO:0007669"/>
    <property type="project" value="TreeGrafter"/>
</dbReference>
<name>A0A433J5G2_9PROT</name>
<dbReference type="Gene3D" id="2.40.30.170">
    <property type="match status" value="1"/>
</dbReference>
<organism evidence="6 7">
    <name type="scientific">Azospirillum doebereinerae</name>
    <dbReference type="NCBI Taxonomy" id="92933"/>
    <lineage>
        <taxon>Bacteria</taxon>
        <taxon>Pseudomonadati</taxon>
        <taxon>Pseudomonadota</taxon>
        <taxon>Alphaproteobacteria</taxon>
        <taxon>Rhodospirillales</taxon>
        <taxon>Azospirillaceae</taxon>
        <taxon>Azospirillum</taxon>
    </lineage>
</organism>
<dbReference type="RefSeq" id="WP_127000848.1">
    <property type="nucleotide sequence ID" value="NZ_JBNPXW010000014.1"/>
</dbReference>
<evidence type="ECO:0000259" key="4">
    <source>
        <dbReference type="Pfam" id="PF25919"/>
    </source>
</evidence>
<feature type="domain" description="CusB-like barrel-sandwich hybrid" evidence="4">
    <location>
        <begin position="57"/>
        <end position="192"/>
    </location>
</feature>
<keyword evidence="7" id="KW-1185">Reference proteome</keyword>
<dbReference type="Gene3D" id="2.40.50.100">
    <property type="match status" value="1"/>
</dbReference>
<dbReference type="InterPro" id="IPR058792">
    <property type="entry name" value="Beta-barrel_RND_2"/>
</dbReference>
<feature type="chain" id="PRO_5019138846" evidence="3">
    <location>
        <begin position="26"/>
        <end position="376"/>
    </location>
</feature>
<protein>
    <submittedName>
        <fullName evidence="6">Efflux RND transporter periplasmic adaptor subunit</fullName>
    </submittedName>
</protein>
<reference evidence="6 7" key="1">
    <citation type="submission" date="2018-12" db="EMBL/GenBank/DDBJ databases">
        <authorList>
            <person name="Yang Y."/>
        </authorList>
    </citation>
    <scope>NUCLEOTIDE SEQUENCE [LARGE SCALE GENOMIC DNA]</scope>
    <source>
        <strain evidence="6 7">GSF71</strain>
    </source>
</reference>
<accession>A0A433J5G2</accession>
<feature type="region of interest" description="Disordered" evidence="2">
    <location>
        <begin position="348"/>
        <end position="376"/>
    </location>
</feature>
<evidence type="ECO:0000256" key="2">
    <source>
        <dbReference type="SAM" id="MobiDB-lite"/>
    </source>
</evidence>
<evidence type="ECO:0000256" key="1">
    <source>
        <dbReference type="ARBA" id="ARBA00009477"/>
    </source>
</evidence>
<dbReference type="NCBIfam" id="TIGR01730">
    <property type="entry name" value="RND_mfp"/>
    <property type="match status" value="1"/>
</dbReference>
<sequence length="376" mass="39382">MSARLSLPAGSLAFLLVSGAAPVLAQVKVSVSPVVAAPVRQTLQLPGTVVSPQSSALATRVEGHVEALLVEAGDRVTRGQPLLTLDATLGRLELERLQHSLREAEHVHRDSQRLAKEAETLAGVQSVSQSKYRSQVAQAAIDESKLEQLKSAVAIQRERIGRHTLTAPFDGVVTGRQTERGQWVGADTAVLRLMQTDRLRVDVDVPERLHGLIAPGQTVTLAFGDGAPVEAGVERVVPSSDPVSRTFPVHVALPNPQGTWMPGMSARVVFALAPGAADDVTQVPADAVERRPDGSVRVWVVRPASGGTGGGTVARPVAVRTGRHAGDRIEVTSPEIRAGDAVVVRGNEGLRPDQPVIPVPASDSMAPGAATSGKVG</sequence>
<comment type="caution">
    <text evidence="6">The sequence shown here is derived from an EMBL/GenBank/DDBJ whole genome shotgun (WGS) entry which is preliminary data.</text>
</comment>
<dbReference type="OrthoDB" id="9813967at2"/>
<proteinExistence type="inferred from homology"/>